<organism evidence="1 2">
    <name type="scientific">Reichenbachiella agarivorans</name>
    <dbReference type="NCBI Taxonomy" id="2979464"/>
    <lineage>
        <taxon>Bacteria</taxon>
        <taxon>Pseudomonadati</taxon>
        <taxon>Bacteroidota</taxon>
        <taxon>Cytophagia</taxon>
        <taxon>Cytophagales</taxon>
        <taxon>Reichenbachiellaceae</taxon>
        <taxon>Reichenbachiella</taxon>
    </lineage>
</organism>
<protein>
    <submittedName>
        <fullName evidence="1">DUF4251 domain-containing protein</fullName>
    </submittedName>
</protein>
<dbReference type="InterPro" id="IPR025347">
    <property type="entry name" value="DUF4251"/>
</dbReference>
<dbReference type="Proteomes" id="UP001065174">
    <property type="component" value="Chromosome"/>
</dbReference>
<dbReference type="RefSeq" id="WP_262308069.1">
    <property type="nucleotide sequence ID" value="NZ_CP106679.1"/>
</dbReference>
<reference evidence="1" key="1">
    <citation type="submission" date="2022-09" db="EMBL/GenBank/DDBJ databases">
        <title>Comparative genomics and taxonomic characterization of three novel marine species of genus Reichenbachiella exhibiting antioxidant and polysaccharide degradation activities.</title>
        <authorList>
            <person name="Muhammad N."/>
            <person name="Lee Y.-J."/>
            <person name="Ko J."/>
            <person name="Kim S.-G."/>
        </authorList>
    </citation>
    <scope>NUCLEOTIDE SEQUENCE</scope>
    <source>
        <strain evidence="1">BKB1-1</strain>
    </source>
</reference>
<evidence type="ECO:0000313" key="1">
    <source>
        <dbReference type="EMBL" id="UXP30622.1"/>
    </source>
</evidence>
<sequence>MMKSLVMILMFLFLTIVAVFGQDKMSKRELKMQAKQEAYSETKELVKSGAFSFTADWASTQRGRRINLIGNPNSFILKDSTVTGDLPYFGEVQMYDMSGDGGINFDGTAMGLTAIANDKKMKGLVMFSVKSKAGNEVYNCTLTIVGSRSASLSITSSARNRITYDGTIKPLETKL</sequence>
<proteinExistence type="predicted"/>
<gene>
    <name evidence="1" type="ORF">N6H18_09670</name>
</gene>
<dbReference type="EMBL" id="CP106679">
    <property type="protein sequence ID" value="UXP30622.1"/>
    <property type="molecule type" value="Genomic_DNA"/>
</dbReference>
<dbReference type="Gene3D" id="2.40.128.410">
    <property type="match status" value="1"/>
</dbReference>
<name>A0ABY6CJC0_9BACT</name>
<evidence type="ECO:0000313" key="2">
    <source>
        <dbReference type="Proteomes" id="UP001065174"/>
    </source>
</evidence>
<keyword evidence="2" id="KW-1185">Reference proteome</keyword>
<accession>A0ABY6CJC0</accession>
<dbReference type="Pfam" id="PF14059">
    <property type="entry name" value="DUF4251"/>
    <property type="match status" value="1"/>
</dbReference>